<dbReference type="VEuPathDB" id="FungiDB:HGUI_03057"/>
<evidence type="ECO:0008006" key="3">
    <source>
        <dbReference type="Google" id="ProtNLM"/>
    </source>
</evidence>
<sequence length="389" mass="45639">MNVKIIRQVKSPIKSISHKNSISSLEIISENGESYEYDYLRQRSTSSLSHYINAKILQVGYLLNIQYILYSDHVLKFYESDQEVFEMPVNTLNFSNIIVFANRYDVIVISVSTTDPDKFDVYKINNLLSKNGDQINMERLLRLQSYTDHDVHTGNIMNFEYLNNILFVGYEDGSLIKYNMNKEFNQITEVKLLFDFKTFGDETHEDRDHPVLNVQYCENREILYFTHAKVSELRFYDFKRSKIDKMKLPDNISVNHLVHMNEYTYFSCWETNFIYQIDPHNCISLFYGISIKPNIQLVDIDPVADTAEAHPYKDLDRTLSKVSSMYKVTKQDIQDHYLGLESKVLMKRFSKLLHNDYLYIGLESGNLIELSFSQKEKTVTCDTTQTTNN</sequence>
<dbReference type="Proteomes" id="UP000183365">
    <property type="component" value="Unassembled WGS sequence"/>
</dbReference>
<dbReference type="EMBL" id="FQNF01000067">
    <property type="protein sequence ID" value="SGZ40857.1"/>
    <property type="molecule type" value="Genomic_DNA"/>
</dbReference>
<reference evidence="2" key="1">
    <citation type="submission" date="2016-11" db="EMBL/GenBank/DDBJ databases">
        <authorList>
            <person name="Guldener U."/>
        </authorList>
    </citation>
    <scope>NUCLEOTIDE SEQUENCE [LARGE SCALE GENOMIC DNA]</scope>
</reference>
<keyword evidence="2" id="KW-1185">Reference proteome</keyword>
<evidence type="ECO:0000313" key="1">
    <source>
        <dbReference type="EMBL" id="SGZ40857.1"/>
    </source>
</evidence>
<dbReference type="SUPFAM" id="SSF101898">
    <property type="entry name" value="NHL repeat"/>
    <property type="match status" value="1"/>
</dbReference>
<organism evidence="1 2">
    <name type="scientific">Hanseniaspora guilliermondii</name>
    <dbReference type="NCBI Taxonomy" id="56406"/>
    <lineage>
        <taxon>Eukaryota</taxon>
        <taxon>Fungi</taxon>
        <taxon>Dikarya</taxon>
        <taxon>Ascomycota</taxon>
        <taxon>Saccharomycotina</taxon>
        <taxon>Saccharomycetes</taxon>
        <taxon>Saccharomycodales</taxon>
        <taxon>Saccharomycodaceae</taxon>
        <taxon>Hanseniaspora</taxon>
    </lineage>
</organism>
<protein>
    <recommendedName>
        <fullName evidence="3">Ribosome biogenesis protein NSA1</fullName>
    </recommendedName>
</protein>
<proteinExistence type="predicted"/>
<evidence type="ECO:0000313" key="2">
    <source>
        <dbReference type="Proteomes" id="UP000183365"/>
    </source>
</evidence>
<accession>A0A1L0CQR8</accession>
<name>A0A1L0CQR8_9ASCO</name>
<dbReference type="OrthoDB" id="7668193at2759"/>
<dbReference type="AlphaFoldDB" id="A0A1L0CQR8"/>
<gene>
    <name evidence="1" type="ORF">HGUI_03057</name>
</gene>